<keyword evidence="6" id="KW-1015">Disulfide bond</keyword>
<keyword evidence="5" id="KW-0843">Virulence</keyword>
<dbReference type="EMBL" id="CAKLDM010000001">
    <property type="protein sequence ID" value="CAH0537758.1"/>
    <property type="molecule type" value="Genomic_DNA"/>
</dbReference>
<keyword evidence="8" id="KW-1185">Reference proteome</keyword>
<reference evidence="7" key="1">
    <citation type="submission" date="2021-11" db="EMBL/GenBank/DDBJ databases">
        <authorList>
            <person name="Rodrigo-Torres L."/>
            <person name="Arahal R. D."/>
            <person name="Lucena T."/>
        </authorList>
    </citation>
    <scope>NUCLEOTIDE SEQUENCE</scope>
    <source>
        <strain evidence="7">CECT 7928</strain>
    </source>
</reference>
<accession>A0ABM9A1R4</accession>
<dbReference type="Pfam" id="PF01375">
    <property type="entry name" value="Enterotoxin_a"/>
    <property type="match status" value="1"/>
</dbReference>
<keyword evidence="3" id="KW-0732">Signal</keyword>
<gene>
    <name evidence="7" type="ORF">VMF7928_01311</name>
</gene>
<dbReference type="RefSeq" id="WP_237360652.1">
    <property type="nucleotide sequence ID" value="NZ_CAKLDM010000001.1"/>
</dbReference>
<sequence>MLYLSFIEPENVNSDFFSPNIYNNNNLKQHVINSENSRYLTAYDIDISNLEKTSLMHLIKRRCIENALNNLYHLSLKEIEYLNLEKYTTSVVSYFIGVVSLYLYEIKKSRIKFFDINNVMGKQSPNPDRVEQAIDKKIPINNISGFTRVDMHFPSGRIVVNRTQDFSTRVLKGIVKEKNKEKSQLHLFKKEISKYSKKTEFNEITLAKYPLQVVILKSLLQKRKNIGNKTTTATKIRYLLNQTKFNSLKQKVTPSYEEALKYRHLRAYALGLNQSYHTSFTALDSALEKKFKKVTPKKGAVFIRSFDEITTLVRARNPKCIDDITTNLAYKGITKKRGASRDVYIVKSEGLGFKLFYIKHSTWKENTTLNLDLRLDEVYKSTKFYGGRYSHLGQNETLFVEGKFVSVFYFIENAIPLTDMHKIPESVVQMMSDAGFPSADFKGSNFAAVPNEYGLWDYVPIDSKFIGKIRSDSLRTSDVNHYYNSIPGWYEMAKLSRLDTKAPISTKNPFR</sequence>
<evidence type="ECO:0000256" key="4">
    <source>
        <dbReference type="ARBA" id="ARBA00022861"/>
    </source>
</evidence>
<dbReference type="SUPFAM" id="SSF56399">
    <property type="entry name" value="ADP-ribosylation"/>
    <property type="match status" value="1"/>
</dbReference>
<dbReference type="InterPro" id="IPR001144">
    <property type="entry name" value="Enterotoxin_A"/>
</dbReference>
<evidence type="ECO:0000256" key="1">
    <source>
        <dbReference type="ARBA" id="ARBA00009092"/>
    </source>
</evidence>
<evidence type="ECO:0000256" key="5">
    <source>
        <dbReference type="ARBA" id="ARBA00023026"/>
    </source>
</evidence>
<dbReference type="Proteomes" id="UP000838748">
    <property type="component" value="Unassembled WGS sequence"/>
</dbReference>
<evidence type="ECO:0000313" key="7">
    <source>
        <dbReference type="EMBL" id="CAH0537758.1"/>
    </source>
</evidence>
<evidence type="ECO:0000256" key="2">
    <source>
        <dbReference type="ARBA" id="ARBA00022656"/>
    </source>
</evidence>
<comment type="similarity">
    <text evidence="1">Belongs to the enterotoxin A family.</text>
</comment>
<dbReference type="Gene3D" id="3.90.210.10">
    <property type="entry name" value="Heat-Labile Enterotoxin, subunit A"/>
    <property type="match status" value="1"/>
</dbReference>
<keyword evidence="4" id="KW-0260">Enterotoxin</keyword>
<evidence type="ECO:0000313" key="8">
    <source>
        <dbReference type="Proteomes" id="UP000838748"/>
    </source>
</evidence>
<proteinExistence type="inferred from homology"/>
<organism evidence="7 8">
    <name type="scientific">Vibrio marisflavi CECT 7928</name>
    <dbReference type="NCBI Taxonomy" id="634439"/>
    <lineage>
        <taxon>Bacteria</taxon>
        <taxon>Pseudomonadati</taxon>
        <taxon>Pseudomonadota</taxon>
        <taxon>Gammaproteobacteria</taxon>
        <taxon>Vibrionales</taxon>
        <taxon>Vibrionaceae</taxon>
        <taxon>Vibrio</taxon>
    </lineage>
</organism>
<evidence type="ECO:0000256" key="6">
    <source>
        <dbReference type="ARBA" id="ARBA00023157"/>
    </source>
</evidence>
<name>A0ABM9A1R4_9VIBR</name>
<keyword evidence="2" id="KW-0800">Toxin</keyword>
<protein>
    <submittedName>
        <fullName evidence="7">Uncharacterized protein</fullName>
    </submittedName>
</protein>
<comment type="caution">
    <text evidence="7">The sequence shown here is derived from an EMBL/GenBank/DDBJ whole genome shotgun (WGS) entry which is preliminary data.</text>
</comment>
<evidence type="ECO:0000256" key="3">
    <source>
        <dbReference type="ARBA" id="ARBA00022729"/>
    </source>
</evidence>